<evidence type="ECO:0000259" key="1">
    <source>
        <dbReference type="Pfam" id="PF00535"/>
    </source>
</evidence>
<keyword evidence="2" id="KW-0808">Transferase</keyword>
<sequence>MAESPKISIITCFLDVAPYLEETIQSVLRQEYENWELVLIDDGATDGSTAIALNYEAQYPGKILYLEHEGHQNRGASLSRNLGIAKSTGQLIAFLDADDVWQPRTLSQLVSLMQQHEVSLVCEATVYWYEWHNTGKANFVVPVGTAQDKVYQPPQLMERLYPLGSGAAPCICGMLVTREAVEKYGGFDDSFEGMYDDQALLVKLYLHERVYVSSTCTNWYRQRPGSLVHSSHTSGKYAQERKRFLGWLEAYLKAEQIHEPAIRGLLRKALFPYRHPLLYLLSHTSPKEALKSAKKLLPQKIRRFLKNRFSTKTTVPWPK</sequence>
<dbReference type="InterPro" id="IPR029044">
    <property type="entry name" value="Nucleotide-diphossugar_trans"/>
</dbReference>
<dbReference type="OrthoDB" id="6307329at2"/>
<proteinExistence type="predicted"/>
<dbReference type="Proteomes" id="UP000182491">
    <property type="component" value="Unassembled WGS sequence"/>
</dbReference>
<dbReference type="Pfam" id="PF00535">
    <property type="entry name" value="Glycos_transf_2"/>
    <property type="match status" value="1"/>
</dbReference>
<dbReference type="InterPro" id="IPR001173">
    <property type="entry name" value="Glyco_trans_2-like"/>
</dbReference>
<dbReference type="AlphaFoldDB" id="A0A1I7GI56"/>
<dbReference type="STRING" id="388950.GCA_001611675_00131"/>
<evidence type="ECO:0000313" key="3">
    <source>
        <dbReference type="Proteomes" id="UP000182491"/>
    </source>
</evidence>
<dbReference type="GO" id="GO:0016740">
    <property type="term" value="F:transferase activity"/>
    <property type="evidence" value="ECO:0007669"/>
    <property type="project" value="UniProtKB-KW"/>
</dbReference>
<dbReference type="InterPro" id="IPR050834">
    <property type="entry name" value="Glycosyltransf_2"/>
</dbReference>
<dbReference type="SUPFAM" id="SSF53448">
    <property type="entry name" value="Nucleotide-diphospho-sugar transferases"/>
    <property type="match status" value="1"/>
</dbReference>
<dbReference type="PANTHER" id="PTHR43685:SF2">
    <property type="entry name" value="GLYCOSYLTRANSFERASE 2-LIKE DOMAIN-CONTAINING PROTEIN"/>
    <property type="match status" value="1"/>
</dbReference>
<dbReference type="PANTHER" id="PTHR43685">
    <property type="entry name" value="GLYCOSYLTRANSFERASE"/>
    <property type="match status" value="1"/>
</dbReference>
<accession>A0A1I7GI56</accession>
<gene>
    <name evidence="2" type="ORF">SAMN04487941_1033</name>
</gene>
<organism evidence="2 3">
    <name type="scientific">Pontibacter akesuensis</name>
    <dbReference type="NCBI Taxonomy" id="388950"/>
    <lineage>
        <taxon>Bacteria</taxon>
        <taxon>Pseudomonadati</taxon>
        <taxon>Bacteroidota</taxon>
        <taxon>Cytophagia</taxon>
        <taxon>Cytophagales</taxon>
        <taxon>Hymenobacteraceae</taxon>
        <taxon>Pontibacter</taxon>
    </lineage>
</organism>
<evidence type="ECO:0000313" key="2">
    <source>
        <dbReference type="EMBL" id="SFU48147.1"/>
    </source>
</evidence>
<dbReference type="RefSeq" id="WP_068836373.1">
    <property type="nucleotide sequence ID" value="NZ_BMXC01000001.1"/>
</dbReference>
<protein>
    <submittedName>
        <fullName evidence="2">Glycosyltransferase involved in cell wall bisynthesis</fullName>
    </submittedName>
</protein>
<keyword evidence="3" id="KW-1185">Reference proteome</keyword>
<dbReference type="EMBL" id="FPCA01000001">
    <property type="protein sequence ID" value="SFU48147.1"/>
    <property type="molecule type" value="Genomic_DNA"/>
</dbReference>
<dbReference type="Gene3D" id="3.90.550.10">
    <property type="entry name" value="Spore Coat Polysaccharide Biosynthesis Protein SpsA, Chain A"/>
    <property type="match status" value="1"/>
</dbReference>
<name>A0A1I7GI56_9BACT</name>
<feature type="domain" description="Glycosyltransferase 2-like" evidence="1">
    <location>
        <begin position="8"/>
        <end position="130"/>
    </location>
</feature>
<dbReference type="CDD" id="cd00761">
    <property type="entry name" value="Glyco_tranf_GTA_type"/>
    <property type="match status" value="1"/>
</dbReference>
<reference evidence="3" key="1">
    <citation type="submission" date="2016-10" db="EMBL/GenBank/DDBJ databases">
        <authorList>
            <person name="Varghese N."/>
        </authorList>
    </citation>
    <scope>NUCLEOTIDE SEQUENCE [LARGE SCALE GENOMIC DNA]</scope>
    <source>
        <strain evidence="3">DSM 18820</strain>
    </source>
</reference>